<dbReference type="Gene3D" id="3.40.30.10">
    <property type="entry name" value="Glutaredoxin"/>
    <property type="match status" value="1"/>
</dbReference>
<comment type="caution">
    <text evidence="1">The sequence shown here is derived from an EMBL/GenBank/DDBJ whole genome shotgun (WGS) entry which is preliminary data.</text>
</comment>
<sequence length="118" mass="13176">MELPSPISTIEQWEAAYSAAATEPLLIFKHSTQCSISSGAHEELSNWLEDATKLSFKVIMVLVPESRPVSNAISEQLGMKHESPQLLFVQNGSVSWHASHWRITYSSLDEHLGTHCEK</sequence>
<name>A0A3D9S773_9BACL</name>
<proteinExistence type="predicted"/>
<keyword evidence="2" id="KW-1185">Reference proteome</keyword>
<accession>A0A3D9S773</accession>
<dbReference type="RefSeq" id="WP_116188764.1">
    <property type="nucleotide sequence ID" value="NZ_QTTN01000008.1"/>
</dbReference>
<protein>
    <submittedName>
        <fullName evidence="1">Bacillithiol system protein YtxJ</fullName>
    </submittedName>
</protein>
<dbReference type="NCBIfam" id="TIGR04019">
    <property type="entry name" value="B_thiol_YtxJ"/>
    <property type="match status" value="1"/>
</dbReference>
<dbReference type="AlphaFoldDB" id="A0A3D9S773"/>
<dbReference type="Proteomes" id="UP000256304">
    <property type="component" value="Unassembled WGS sequence"/>
</dbReference>
<dbReference type="InterPro" id="IPR022551">
    <property type="entry name" value="BrxC"/>
</dbReference>
<dbReference type="EMBL" id="QTTN01000008">
    <property type="protein sequence ID" value="REE88672.1"/>
    <property type="molecule type" value="Genomic_DNA"/>
</dbReference>
<reference evidence="1 2" key="1">
    <citation type="submission" date="2018-08" db="EMBL/GenBank/DDBJ databases">
        <title>Genomic Encyclopedia of Type Strains, Phase III (KMG-III): the genomes of soil and plant-associated and newly described type strains.</title>
        <authorList>
            <person name="Whitman W."/>
        </authorList>
    </citation>
    <scope>NUCLEOTIDE SEQUENCE [LARGE SCALE GENOMIC DNA]</scope>
    <source>
        <strain evidence="1 2">CGMCC 1.10966</strain>
    </source>
</reference>
<dbReference type="Pfam" id="PF11009">
    <property type="entry name" value="BrxC"/>
    <property type="match status" value="1"/>
</dbReference>
<evidence type="ECO:0000313" key="2">
    <source>
        <dbReference type="Proteomes" id="UP000256304"/>
    </source>
</evidence>
<dbReference type="OrthoDB" id="677051at2"/>
<evidence type="ECO:0000313" key="1">
    <source>
        <dbReference type="EMBL" id="REE88672.1"/>
    </source>
</evidence>
<organism evidence="1 2">
    <name type="scientific">Paenibacillus taihuensis</name>
    <dbReference type="NCBI Taxonomy" id="1156355"/>
    <lineage>
        <taxon>Bacteria</taxon>
        <taxon>Bacillati</taxon>
        <taxon>Bacillota</taxon>
        <taxon>Bacilli</taxon>
        <taxon>Bacillales</taxon>
        <taxon>Paenibacillaceae</taxon>
        <taxon>Paenibacillus</taxon>
    </lineage>
</organism>
<gene>
    <name evidence="1" type="ORF">A8990_108169</name>
</gene>